<evidence type="ECO:0000313" key="4">
    <source>
        <dbReference type="Proteomes" id="UP000050482"/>
    </source>
</evidence>
<proteinExistence type="predicted"/>
<dbReference type="PATRIC" id="fig|471514.4.peg.2555"/>
<keyword evidence="1" id="KW-0175">Coiled coil</keyword>
<keyword evidence="2" id="KW-0812">Transmembrane</keyword>
<protein>
    <submittedName>
        <fullName evidence="3">Uncharacterized protein</fullName>
    </submittedName>
</protein>
<accession>A0A0P9D0F6</accession>
<dbReference type="RefSeq" id="WP_054969949.1">
    <property type="nucleotide sequence ID" value="NZ_LJCO01000064.1"/>
</dbReference>
<evidence type="ECO:0000256" key="1">
    <source>
        <dbReference type="SAM" id="Coils"/>
    </source>
</evidence>
<sequence>MIIGFGFGSPLTALIMLLATSAISYVIWRSFRKLNGRPNKPTRAELRRYYEEQRERARALAREFDISDEEIERRIDRELDNHDGH</sequence>
<evidence type="ECO:0000256" key="2">
    <source>
        <dbReference type="SAM" id="Phobius"/>
    </source>
</evidence>
<dbReference type="EMBL" id="LJCO01000064">
    <property type="protein sequence ID" value="KPV42955.1"/>
    <property type="molecule type" value="Genomic_DNA"/>
</dbReference>
<organism evidence="3 4">
    <name type="scientific">Alicyclobacillus ferrooxydans</name>
    <dbReference type="NCBI Taxonomy" id="471514"/>
    <lineage>
        <taxon>Bacteria</taxon>
        <taxon>Bacillati</taxon>
        <taxon>Bacillota</taxon>
        <taxon>Bacilli</taxon>
        <taxon>Bacillales</taxon>
        <taxon>Alicyclobacillaceae</taxon>
        <taxon>Alicyclobacillus</taxon>
    </lineage>
</organism>
<feature type="transmembrane region" description="Helical" evidence="2">
    <location>
        <begin position="6"/>
        <end position="28"/>
    </location>
</feature>
<keyword evidence="2" id="KW-0472">Membrane</keyword>
<dbReference type="AlphaFoldDB" id="A0A0P9D0F6"/>
<evidence type="ECO:0000313" key="3">
    <source>
        <dbReference type="EMBL" id="KPV42955.1"/>
    </source>
</evidence>
<keyword evidence="2" id="KW-1133">Transmembrane helix</keyword>
<feature type="coiled-coil region" evidence="1">
    <location>
        <begin position="43"/>
        <end position="70"/>
    </location>
</feature>
<name>A0A0P9D0F6_9BACL</name>
<reference evidence="3 4" key="1">
    <citation type="submission" date="2015-09" db="EMBL/GenBank/DDBJ databases">
        <title>Draft genome sequence of Alicyclobacillus ferrooxydans DSM 22381.</title>
        <authorList>
            <person name="Hemp J."/>
        </authorList>
    </citation>
    <scope>NUCLEOTIDE SEQUENCE [LARGE SCALE GENOMIC DNA]</scope>
    <source>
        <strain evidence="3 4">TC-34</strain>
    </source>
</reference>
<gene>
    <name evidence="3" type="ORF">AN477_14835</name>
</gene>
<dbReference type="Proteomes" id="UP000050482">
    <property type="component" value="Unassembled WGS sequence"/>
</dbReference>
<keyword evidence="4" id="KW-1185">Reference proteome</keyword>
<comment type="caution">
    <text evidence="3">The sequence shown here is derived from an EMBL/GenBank/DDBJ whole genome shotgun (WGS) entry which is preliminary data.</text>
</comment>
<dbReference type="OrthoDB" id="2377145at2"/>